<comment type="caution">
    <text evidence="2">The sequence shown here is derived from an EMBL/GenBank/DDBJ whole genome shotgun (WGS) entry which is preliminary data.</text>
</comment>
<dbReference type="EMBL" id="JANAWD010000116">
    <property type="protein sequence ID" value="KAJ3486596.1"/>
    <property type="molecule type" value="Genomic_DNA"/>
</dbReference>
<evidence type="ECO:0000256" key="1">
    <source>
        <dbReference type="SAM" id="MobiDB-lite"/>
    </source>
</evidence>
<evidence type="ECO:0000313" key="3">
    <source>
        <dbReference type="Proteomes" id="UP001212997"/>
    </source>
</evidence>
<feature type="compositionally biased region" description="Basic residues" evidence="1">
    <location>
        <begin position="170"/>
        <end position="180"/>
    </location>
</feature>
<feature type="compositionally biased region" description="Acidic residues" evidence="1">
    <location>
        <begin position="74"/>
        <end position="83"/>
    </location>
</feature>
<feature type="compositionally biased region" description="Basic and acidic residues" evidence="1">
    <location>
        <begin position="188"/>
        <end position="199"/>
    </location>
</feature>
<feature type="compositionally biased region" description="Polar residues" evidence="1">
    <location>
        <begin position="130"/>
        <end position="145"/>
    </location>
</feature>
<organism evidence="2 3">
    <name type="scientific">Meripilus lineatus</name>
    <dbReference type="NCBI Taxonomy" id="2056292"/>
    <lineage>
        <taxon>Eukaryota</taxon>
        <taxon>Fungi</taxon>
        <taxon>Dikarya</taxon>
        <taxon>Basidiomycota</taxon>
        <taxon>Agaricomycotina</taxon>
        <taxon>Agaricomycetes</taxon>
        <taxon>Polyporales</taxon>
        <taxon>Meripilaceae</taxon>
        <taxon>Meripilus</taxon>
    </lineage>
</organism>
<sequence length="224" mass="25517">MKNSQLEVRKKKPPTFQHLPLNRDSFIAFKAKKLKKSWVEVQKIRSEWKAQKKREGLITRLPQAKGHDPKVSEGNEEMSEDSSDGGGDHEMDQLESGSSGGEEIEEQNSPKGKDHSRTLRGEARSERRGQTTTSRPSGREATSSLGKPVDGMKEGPSLRELHNQAYSRSSLHHYKSRTGRRTTNGNPHNRDRDSNDHQQRRGRGQPNMRLRMTAMLEKIKRDLT</sequence>
<accession>A0AAD5YKD6</accession>
<protein>
    <recommendedName>
        <fullName evidence="4">rRNA-processing protein FYV7</fullName>
    </recommendedName>
</protein>
<keyword evidence="3" id="KW-1185">Reference proteome</keyword>
<proteinExistence type="predicted"/>
<feature type="compositionally biased region" description="Basic and acidic residues" evidence="1">
    <location>
        <begin position="111"/>
        <end position="129"/>
    </location>
</feature>
<dbReference type="Proteomes" id="UP001212997">
    <property type="component" value="Unassembled WGS sequence"/>
</dbReference>
<dbReference type="AlphaFoldDB" id="A0AAD5YKD6"/>
<name>A0AAD5YKD6_9APHY</name>
<reference evidence="2" key="1">
    <citation type="submission" date="2022-07" db="EMBL/GenBank/DDBJ databases">
        <title>Genome Sequence of Physisporinus lineatus.</title>
        <authorList>
            <person name="Buettner E."/>
        </authorList>
    </citation>
    <scope>NUCLEOTIDE SEQUENCE</scope>
    <source>
        <strain evidence="2">VT162</strain>
    </source>
</reference>
<evidence type="ECO:0000313" key="2">
    <source>
        <dbReference type="EMBL" id="KAJ3486596.1"/>
    </source>
</evidence>
<evidence type="ECO:0008006" key="4">
    <source>
        <dbReference type="Google" id="ProtNLM"/>
    </source>
</evidence>
<gene>
    <name evidence="2" type="ORF">NLI96_g4127</name>
</gene>
<feature type="compositionally biased region" description="Basic and acidic residues" evidence="1">
    <location>
        <begin position="150"/>
        <end position="162"/>
    </location>
</feature>
<feature type="region of interest" description="Disordered" evidence="1">
    <location>
        <begin position="49"/>
        <end position="211"/>
    </location>
</feature>